<keyword evidence="1 3" id="KW-0378">Hydrolase</keyword>
<feature type="domain" description="Lon proteolytic" evidence="2">
    <location>
        <begin position="296"/>
        <end position="491"/>
    </location>
</feature>
<dbReference type="InterPro" id="IPR008269">
    <property type="entry name" value="Lon_proteolytic"/>
</dbReference>
<dbReference type="PANTHER" id="PTHR10046">
    <property type="entry name" value="ATP DEPENDENT LON PROTEASE FAMILY MEMBER"/>
    <property type="match status" value="1"/>
</dbReference>
<evidence type="ECO:0000256" key="1">
    <source>
        <dbReference type="PROSITE-ProRule" id="PRU01122"/>
    </source>
</evidence>
<dbReference type="Pfam" id="PF05362">
    <property type="entry name" value="Lon_C"/>
    <property type="match status" value="1"/>
</dbReference>
<name>A0ABV1RM29_9ALTE</name>
<reference evidence="3 4" key="1">
    <citation type="submission" date="2024-06" db="EMBL/GenBank/DDBJ databases">
        <authorList>
            <person name="Chen R.Y."/>
        </authorList>
    </citation>
    <scope>NUCLEOTIDE SEQUENCE [LARGE SCALE GENOMIC DNA]</scope>
    <source>
        <strain evidence="3 4">D2</strain>
    </source>
</reference>
<comment type="similarity">
    <text evidence="1">Belongs to the peptidase S16 family.</text>
</comment>
<gene>
    <name evidence="3" type="ORF">ABS311_19155</name>
</gene>
<dbReference type="SUPFAM" id="SSF54211">
    <property type="entry name" value="Ribosomal protein S5 domain 2-like"/>
    <property type="match status" value="1"/>
</dbReference>
<dbReference type="Proteomes" id="UP001467690">
    <property type="component" value="Unassembled WGS sequence"/>
</dbReference>
<dbReference type="InterPro" id="IPR014721">
    <property type="entry name" value="Ribsml_uS5_D2-typ_fold_subgr"/>
</dbReference>
<evidence type="ECO:0000313" key="4">
    <source>
        <dbReference type="Proteomes" id="UP001467690"/>
    </source>
</evidence>
<comment type="caution">
    <text evidence="3">The sequence shown here is derived from an EMBL/GenBank/DDBJ whole genome shotgun (WGS) entry which is preliminary data.</text>
</comment>
<dbReference type="InterPro" id="IPR027065">
    <property type="entry name" value="Lon_Prtase"/>
</dbReference>
<dbReference type="InterPro" id="IPR020568">
    <property type="entry name" value="Ribosomal_Su5_D2-typ_SF"/>
</dbReference>
<comment type="catalytic activity">
    <reaction evidence="1">
        <text>Hydrolysis of proteins in presence of ATP.</text>
        <dbReference type="EC" id="3.4.21.53"/>
    </reaction>
</comment>
<keyword evidence="1 3" id="KW-0645">Protease</keyword>
<sequence length="534" mass="59711">MNDKVLHPTQLNILARLETIKLTDHKVQTECLMPQLTAFCKRVSEHNQNIFLLCANAEPEKLLAWLTLPFYSVSHISTNKIIGDFHSVPGGKLHFKKGALFNATANTIIIPASILLQDFPTLELVGKMLLNRQLDTRWLISEPGQVPHKQYRHQTISFDKKVIITGNYDALCQIQYLLPALSRLTFDDIFEADYVAEVNEISINALHQFISQQFGKTLNKPQLDAIIWALARNIEDQHWFSIDVMFLEKLFSRMPDNFTQADVEMTVHDLSGFHSSARLFNFEQIRNDTVKVDFTGEVVGQINGLTVVETALAEFGEPSRITANIFIGEGDISDIERKSDLGGNIHAKAMMILSSFVSQVFAKNEPLPISSNVVFEQSYHEVDGDSASLAELYALLSAIANIPIRQNVALTGAIDQLGNVLAVGGVDLKIEGYHTLAKLKAPFETHHVIIPKANIANLNLSSEVCASVEQGKLQIHAIDHVTQACEILTGIPAETEEQTGLFDKVRVELEKFSADYEEKAGIFVRFLRFFTNLR</sequence>
<dbReference type="Gene3D" id="3.30.230.10">
    <property type="match status" value="1"/>
</dbReference>
<dbReference type="EMBL" id="JBELOE010000280">
    <property type="protein sequence ID" value="MER2493998.1"/>
    <property type="molecule type" value="Genomic_DNA"/>
</dbReference>
<dbReference type="PRINTS" id="PR00830">
    <property type="entry name" value="ENDOLAPTASE"/>
</dbReference>
<dbReference type="GO" id="GO:0006508">
    <property type="term" value="P:proteolysis"/>
    <property type="evidence" value="ECO:0007669"/>
    <property type="project" value="UniProtKB-KW"/>
</dbReference>
<dbReference type="EC" id="3.4.21.53" evidence="1"/>
<evidence type="ECO:0000313" key="3">
    <source>
        <dbReference type="EMBL" id="MER2493998.1"/>
    </source>
</evidence>
<feature type="active site" evidence="1">
    <location>
        <position position="429"/>
    </location>
</feature>
<keyword evidence="1" id="KW-0720">Serine protease</keyword>
<dbReference type="PROSITE" id="PS51786">
    <property type="entry name" value="LON_PROTEOLYTIC"/>
    <property type="match status" value="1"/>
</dbReference>
<evidence type="ECO:0000259" key="2">
    <source>
        <dbReference type="PROSITE" id="PS51786"/>
    </source>
</evidence>
<proteinExistence type="inferred from homology"/>
<feature type="active site" evidence="1">
    <location>
        <position position="386"/>
    </location>
</feature>
<protein>
    <recommendedName>
        <fullName evidence="1">endopeptidase La</fullName>
        <ecNumber evidence="1">3.4.21.53</ecNumber>
    </recommendedName>
</protein>
<keyword evidence="4" id="KW-1185">Reference proteome</keyword>
<dbReference type="RefSeq" id="WP_350403021.1">
    <property type="nucleotide sequence ID" value="NZ_JBELOE010000280.1"/>
</dbReference>
<organism evidence="3 4">
    <name type="scientific">Catenovulum sediminis</name>
    <dbReference type="NCBI Taxonomy" id="1740262"/>
    <lineage>
        <taxon>Bacteria</taxon>
        <taxon>Pseudomonadati</taxon>
        <taxon>Pseudomonadota</taxon>
        <taxon>Gammaproteobacteria</taxon>
        <taxon>Alteromonadales</taxon>
        <taxon>Alteromonadaceae</taxon>
        <taxon>Catenovulum</taxon>
    </lineage>
</organism>
<dbReference type="GO" id="GO:0008233">
    <property type="term" value="F:peptidase activity"/>
    <property type="evidence" value="ECO:0007669"/>
    <property type="project" value="UniProtKB-KW"/>
</dbReference>
<accession>A0ABV1RM29</accession>